<dbReference type="AlphaFoldDB" id="A0A6C0JAR7"/>
<name>A0A6C0JAR7_9ZZZZ</name>
<keyword evidence="1" id="KW-1133">Transmembrane helix</keyword>
<feature type="transmembrane region" description="Helical" evidence="1">
    <location>
        <begin position="61"/>
        <end position="83"/>
    </location>
</feature>
<accession>A0A6C0JAR7</accession>
<sequence length="133" mass="15421">MNTFFLTTLILLFKTCEAEYCNVNKNHCEQLMNTTCNSRVLTCCNYNNYNCTTSCCISNPYMFFVLIISLIFTAACIFLIWIYSYKSQLRYNRAHLLSIETLPPVYNTFPTVRTEHVPPCYISINSDPIPIPI</sequence>
<evidence type="ECO:0000256" key="1">
    <source>
        <dbReference type="SAM" id="Phobius"/>
    </source>
</evidence>
<protein>
    <submittedName>
        <fullName evidence="2">Uncharacterized protein</fullName>
    </submittedName>
</protein>
<organism evidence="2">
    <name type="scientific">viral metagenome</name>
    <dbReference type="NCBI Taxonomy" id="1070528"/>
    <lineage>
        <taxon>unclassified sequences</taxon>
        <taxon>metagenomes</taxon>
        <taxon>organismal metagenomes</taxon>
    </lineage>
</organism>
<reference evidence="2" key="1">
    <citation type="journal article" date="2020" name="Nature">
        <title>Giant virus diversity and host interactions through global metagenomics.</title>
        <authorList>
            <person name="Schulz F."/>
            <person name="Roux S."/>
            <person name="Paez-Espino D."/>
            <person name="Jungbluth S."/>
            <person name="Walsh D.A."/>
            <person name="Denef V.J."/>
            <person name="McMahon K.D."/>
            <person name="Konstantinidis K.T."/>
            <person name="Eloe-Fadrosh E.A."/>
            <person name="Kyrpides N.C."/>
            <person name="Woyke T."/>
        </authorList>
    </citation>
    <scope>NUCLEOTIDE SEQUENCE</scope>
    <source>
        <strain evidence="2">GVMAG-M-3300025860-20</strain>
    </source>
</reference>
<keyword evidence="1" id="KW-0812">Transmembrane</keyword>
<keyword evidence="1" id="KW-0472">Membrane</keyword>
<dbReference type="EMBL" id="MN740333">
    <property type="protein sequence ID" value="QHU01028.1"/>
    <property type="molecule type" value="Genomic_DNA"/>
</dbReference>
<proteinExistence type="predicted"/>
<evidence type="ECO:0000313" key="2">
    <source>
        <dbReference type="EMBL" id="QHU01028.1"/>
    </source>
</evidence>